<dbReference type="Pfam" id="PF00590">
    <property type="entry name" value="TP_methylase"/>
    <property type="match status" value="1"/>
</dbReference>
<evidence type="ECO:0000313" key="9">
    <source>
        <dbReference type="EMBL" id="KKM18239.1"/>
    </source>
</evidence>
<evidence type="ECO:0000256" key="3">
    <source>
        <dbReference type="ARBA" id="ARBA00012655"/>
    </source>
</evidence>
<comment type="similarity">
    <text evidence="2">Belongs to the HMBS family.</text>
</comment>
<dbReference type="SUPFAM" id="SSF53850">
    <property type="entry name" value="Periplasmic binding protein-like II"/>
    <property type="match status" value="1"/>
</dbReference>
<dbReference type="NCBIfam" id="TIGR00212">
    <property type="entry name" value="hemC"/>
    <property type="match status" value="1"/>
</dbReference>
<dbReference type="SUPFAM" id="SSF54782">
    <property type="entry name" value="Porphobilinogen deaminase (hydroxymethylbilane synthase), C-terminal domain"/>
    <property type="match status" value="1"/>
</dbReference>
<dbReference type="HAMAP" id="MF_00260">
    <property type="entry name" value="Porphobil_deam"/>
    <property type="match status" value="1"/>
</dbReference>
<dbReference type="Pfam" id="PF03900">
    <property type="entry name" value="Porphobil_deamC"/>
    <property type="match status" value="1"/>
</dbReference>
<keyword evidence="4" id="KW-0808">Transferase</keyword>
<organism evidence="9">
    <name type="scientific">marine sediment metagenome</name>
    <dbReference type="NCBI Taxonomy" id="412755"/>
    <lineage>
        <taxon>unclassified sequences</taxon>
        <taxon>metagenomes</taxon>
        <taxon>ecological metagenomes</taxon>
    </lineage>
</organism>
<evidence type="ECO:0000259" key="8">
    <source>
        <dbReference type="Pfam" id="PF03900"/>
    </source>
</evidence>
<dbReference type="Gene3D" id="3.40.190.10">
    <property type="entry name" value="Periplasmic binding protein-like II"/>
    <property type="match status" value="2"/>
</dbReference>
<dbReference type="GO" id="GO:0008168">
    <property type="term" value="F:methyltransferase activity"/>
    <property type="evidence" value="ECO:0007669"/>
    <property type="project" value="InterPro"/>
</dbReference>
<dbReference type="AlphaFoldDB" id="A0A0F9IET8"/>
<dbReference type="PRINTS" id="PR00151">
    <property type="entry name" value="PORPHBDMNASE"/>
</dbReference>
<feature type="non-terminal residue" evidence="9">
    <location>
        <position position="371"/>
    </location>
</feature>
<comment type="caution">
    <text evidence="9">The sequence shown here is derived from an EMBL/GenBank/DDBJ whole genome shotgun (WGS) entry which is preliminary data.</text>
</comment>
<dbReference type="PIRSF" id="PIRSF001438">
    <property type="entry name" value="4pyrrol_synth_OHMeBilane_synth"/>
    <property type="match status" value="1"/>
</dbReference>
<dbReference type="GO" id="GO:0006783">
    <property type="term" value="P:heme biosynthetic process"/>
    <property type="evidence" value="ECO:0007669"/>
    <property type="project" value="TreeGrafter"/>
</dbReference>
<dbReference type="InterPro" id="IPR000878">
    <property type="entry name" value="4pyrrol_Mease"/>
</dbReference>
<feature type="domain" description="Porphobilinogen deaminase N-terminal" evidence="7">
    <location>
        <begin position="4"/>
        <end position="212"/>
    </location>
</feature>
<accession>A0A0F9IET8</accession>
<dbReference type="PROSITE" id="PS00533">
    <property type="entry name" value="PORPHOBILINOGEN_DEAM"/>
    <property type="match status" value="1"/>
</dbReference>
<name>A0A0F9IET8_9ZZZZ</name>
<sequence>MRKIIIGTRASKLALRQAEQVKITLEKLDPQLEVILKRIKTRGDVLKDWKPEGNQAGKGLFVKEIEDALLSGEIDLAVHSMKDIPTQLPKGLIIAAITKREDPRDVLISAGRLSLDELPREARIGTSSLRRKLQLLSYRRDLQIVPLRGNLDTRLRKLKEEEIDAIVVAAAGLIRLGWQNRITQYLPYEIMLPAGGQGALGIEVRDHNEEIIRMLKPLNDDDSRVAVTAERSFLHRLGAGCQVPVAALCRLGEKKLILEGLVSSSQGEEILRQKMEGFPENPEKLGEQLAQRIFAKGWKKTASGFTFQKPDPIGRVYLVGAGPGDAGLIALKGVECIKKADLIIYDRLVNKKFLDYARNNCKFVYMGKLPG</sequence>
<dbReference type="InterPro" id="IPR000860">
    <property type="entry name" value="HemC"/>
</dbReference>
<feature type="domain" description="Porphobilinogen deaminase C-terminal" evidence="8">
    <location>
        <begin position="226"/>
        <end position="294"/>
    </location>
</feature>
<dbReference type="CDD" id="cd13646">
    <property type="entry name" value="PBP2_EcHMBS_like"/>
    <property type="match status" value="1"/>
</dbReference>
<dbReference type="Gene3D" id="3.30.160.40">
    <property type="entry name" value="Porphobilinogen deaminase, C-terminal domain"/>
    <property type="match status" value="1"/>
</dbReference>
<dbReference type="InterPro" id="IPR035996">
    <property type="entry name" value="4pyrrol_Methylase_sf"/>
</dbReference>
<dbReference type="Pfam" id="PF01379">
    <property type="entry name" value="Porphobil_deam"/>
    <property type="match status" value="1"/>
</dbReference>
<dbReference type="PANTHER" id="PTHR11557:SF0">
    <property type="entry name" value="PORPHOBILINOGEN DEAMINASE"/>
    <property type="match status" value="1"/>
</dbReference>
<comment type="cofactor">
    <cofactor evidence="1">
        <name>dipyrromethane</name>
        <dbReference type="ChEBI" id="CHEBI:60342"/>
    </cofactor>
</comment>
<dbReference type="InterPro" id="IPR036803">
    <property type="entry name" value="Porphobilinogen_deaminase_C_sf"/>
</dbReference>
<dbReference type="EC" id="2.5.1.61" evidence="3"/>
<evidence type="ECO:0000256" key="1">
    <source>
        <dbReference type="ARBA" id="ARBA00001916"/>
    </source>
</evidence>
<dbReference type="InterPro" id="IPR022417">
    <property type="entry name" value="Porphobilin_deaminase_N"/>
</dbReference>
<dbReference type="InterPro" id="IPR022418">
    <property type="entry name" value="Porphobilinogen_deaminase_C"/>
</dbReference>
<dbReference type="SUPFAM" id="SSF53790">
    <property type="entry name" value="Tetrapyrrole methylase"/>
    <property type="match status" value="1"/>
</dbReference>
<evidence type="ECO:0000256" key="2">
    <source>
        <dbReference type="ARBA" id="ARBA00005638"/>
    </source>
</evidence>
<protein>
    <recommendedName>
        <fullName evidence="3">hydroxymethylbilane synthase</fullName>
        <ecNumber evidence="3">2.5.1.61</ecNumber>
    </recommendedName>
</protein>
<evidence type="ECO:0000256" key="5">
    <source>
        <dbReference type="ARBA" id="ARBA00023244"/>
    </source>
</evidence>
<evidence type="ECO:0000259" key="7">
    <source>
        <dbReference type="Pfam" id="PF01379"/>
    </source>
</evidence>
<dbReference type="GO" id="GO:0004418">
    <property type="term" value="F:hydroxymethylbilane synthase activity"/>
    <property type="evidence" value="ECO:0007669"/>
    <property type="project" value="UniProtKB-EC"/>
</dbReference>
<dbReference type="GO" id="GO:0005737">
    <property type="term" value="C:cytoplasm"/>
    <property type="evidence" value="ECO:0007669"/>
    <property type="project" value="TreeGrafter"/>
</dbReference>
<keyword evidence="5" id="KW-0627">Porphyrin biosynthesis</keyword>
<dbReference type="FunFam" id="3.40.190.10:FF:000005">
    <property type="entry name" value="Porphobilinogen deaminase"/>
    <property type="match status" value="1"/>
</dbReference>
<dbReference type="PANTHER" id="PTHR11557">
    <property type="entry name" value="PORPHOBILINOGEN DEAMINASE"/>
    <property type="match status" value="1"/>
</dbReference>
<dbReference type="InterPro" id="IPR014777">
    <property type="entry name" value="4pyrrole_Mease_sub1"/>
</dbReference>
<feature type="domain" description="Tetrapyrrole methylase" evidence="6">
    <location>
        <begin position="315"/>
        <end position="360"/>
    </location>
</feature>
<evidence type="ECO:0000256" key="4">
    <source>
        <dbReference type="ARBA" id="ARBA00022679"/>
    </source>
</evidence>
<gene>
    <name evidence="9" type="ORF">LCGC14_1667660</name>
</gene>
<dbReference type="Gene3D" id="3.40.1010.10">
    <property type="entry name" value="Cobalt-precorrin-4 Transmethylase, Domain 1"/>
    <property type="match status" value="1"/>
</dbReference>
<reference evidence="9" key="1">
    <citation type="journal article" date="2015" name="Nature">
        <title>Complex archaea that bridge the gap between prokaryotes and eukaryotes.</title>
        <authorList>
            <person name="Spang A."/>
            <person name="Saw J.H."/>
            <person name="Jorgensen S.L."/>
            <person name="Zaremba-Niedzwiedzka K."/>
            <person name="Martijn J."/>
            <person name="Lind A.E."/>
            <person name="van Eijk R."/>
            <person name="Schleper C."/>
            <person name="Guy L."/>
            <person name="Ettema T.J."/>
        </authorList>
    </citation>
    <scope>NUCLEOTIDE SEQUENCE</scope>
</reference>
<dbReference type="InterPro" id="IPR022419">
    <property type="entry name" value="Porphobilin_deaminase_cofac_BS"/>
</dbReference>
<evidence type="ECO:0000259" key="6">
    <source>
        <dbReference type="Pfam" id="PF00590"/>
    </source>
</evidence>
<dbReference type="EMBL" id="LAZR01014263">
    <property type="protein sequence ID" value="KKM18239.1"/>
    <property type="molecule type" value="Genomic_DNA"/>
</dbReference>
<proteinExistence type="inferred from homology"/>